<feature type="binding site" evidence="5 9">
    <location>
        <position position="355"/>
    </location>
    <ligand>
        <name>substrate</name>
    </ligand>
</feature>
<gene>
    <name evidence="5 12" type="primary">hisD</name>
    <name evidence="12" type="ORF">TST_0301</name>
</gene>
<dbReference type="Proteomes" id="UP000063234">
    <property type="component" value="Chromosome"/>
</dbReference>
<feature type="binding site" evidence="5 8">
    <location>
        <position position="208"/>
    </location>
    <ligand>
        <name>NAD(+)</name>
        <dbReference type="ChEBI" id="CHEBI:57540"/>
    </ligand>
</feature>
<keyword evidence="13" id="KW-1185">Reference proteome</keyword>
<evidence type="ECO:0000256" key="1">
    <source>
        <dbReference type="ARBA" id="ARBA00010178"/>
    </source>
</evidence>
<reference evidence="13" key="1">
    <citation type="journal article" date="2018" name="Science">
        <title>A primordial and reversible TCA cycle in a facultatively chemolithoautotrophic thermophile.</title>
        <authorList>
            <person name="Nunoura T."/>
            <person name="Chikaraishi Y."/>
            <person name="Izaki R."/>
            <person name="Suwa T."/>
            <person name="Sato T."/>
            <person name="Harada T."/>
            <person name="Mori K."/>
            <person name="Kato Y."/>
            <person name="Miyazaki M."/>
            <person name="Shimamura S."/>
            <person name="Yanagawa K."/>
            <person name="Shuto A."/>
            <person name="Ohkouchi N."/>
            <person name="Fujita N."/>
            <person name="Takaki Y."/>
            <person name="Atomi H."/>
            <person name="Takai K."/>
        </authorList>
    </citation>
    <scope>NUCLEOTIDE SEQUENCE [LARGE SCALE GENOMIC DNA]</scope>
    <source>
        <strain evidence="13">DSM 17441 / JCM 13301 / NBRC 103674 / ABI70S6</strain>
    </source>
</reference>
<feature type="binding site" evidence="5 10">
    <location>
        <position position="355"/>
    </location>
    <ligand>
        <name>Zn(2+)</name>
        <dbReference type="ChEBI" id="CHEBI:29105"/>
    </ligand>
</feature>
<feature type="binding site" evidence="5 10">
    <location>
        <position position="414"/>
    </location>
    <ligand>
        <name>Zn(2+)</name>
        <dbReference type="ChEBI" id="CHEBI:29105"/>
    </ligand>
</feature>
<dbReference type="InterPro" id="IPR001692">
    <property type="entry name" value="Histidinol_DH_CS"/>
</dbReference>
<feature type="binding site" evidence="5 10">
    <location>
        <position position="256"/>
    </location>
    <ligand>
        <name>Zn(2+)</name>
        <dbReference type="ChEBI" id="CHEBI:29105"/>
    </ligand>
</feature>
<dbReference type="GO" id="GO:0005829">
    <property type="term" value="C:cytosol"/>
    <property type="evidence" value="ECO:0007669"/>
    <property type="project" value="TreeGrafter"/>
</dbReference>
<feature type="binding site" evidence="5 9">
    <location>
        <position position="256"/>
    </location>
    <ligand>
        <name>substrate</name>
    </ligand>
</feature>
<protein>
    <recommendedName>
        <fullName evidence="5">Histidinol dehydrogenase</fullName>
        <shortName evidence="5">HDH</shortName>
        <ecNumber evidence="5">1.1.1.23</ecNumber>
    </recommendedName>
</protein>
<evidence type="ECO:0000313" key="12">
    <source>
        <dbReference type="EMBL" id="BAT71109.1"/>
    </source>
</evidence>
<dbReference type="GO" id="GO:0000105">
    <property type="term" value="P:L-histidine biosynthetic process"/>
    <property type="evidence" value="ECO:0007669"/>
    <property type="project" value="UniProtKB-UniRule"/>
</dbReference>
<evidence type="ECO:0000256" key="10">
    <source>
        <dbReference type="PIRSR" id="PIRSR000099-4"/>
    </source>
</evidence>
<dbReference type="UniPathway" id="UPA00031">
    <property type="reaction ID" value="UER00014"/>
</dbReference>
<dbReference type="PATRIC" id="fig|1298851.3.peg.312"/>
<dbReference type="OrthoDB" id="9805269at2"/>
<feature type="binding site" evidence="5 9">
    <location>
        <position position="409"/>
    </location>
    <ligand>
        <name>substrate</name>
    </ligand>
</feature>
<dbReference type="GO" id="GO:0008270">
    <property type="term" value="F:zinc ion binding"/>
    <property type="evidence" value="ECO:0007669"/>
    <property type="project" value="UniProtKB-UniRule"/>
</dbReference>
<evidence type="ECO:0000256" key="6">
    <source>
        <dbReference type="PIRNR" id="PIRNR000099"/>
    </source>
</evidence>
<dbReference type="Gene3D" id="3.40.50.1980">
    <property type="entry name" value="Nitrogenase molybdenum iron protein domain"/>
    <property type="match status" value="2"/>
</dbReference>
<dbReference type="RefSeq" id="WP_068549009.1">
    <property type="nucleotide sequence ID" value="NZ_AP013035.1"/>
</dbReference>
<dbReference type="HAMAP" id="MF_01024">
    <property type="entry name" value="HisD"/>
    <property type="match status" value="1"/>
</dbReference>
<evidence type="ECO:0000256" key="9">
    <source>
        <dbReference type="PIRSR" id="PIRSR000099-3"/>
    </source>
</evidence>
<evidence type="ECO:0000256" key="2">
    <source>
        <dbReference type="ARBA" id="ARBA00022723"/>
    </source>
</evidence>
<evidence type="ECO:0000256" key="7">
    <source>
        <dbReference type="PIRSR" id="PIRSR000099-1"/>
    </source>
</evidence>
<dbReference type="PANTHER" id="PTHR21256:SF2">
    <property type="entry name" value="HISTIDINE BIOSYNTHESIS TRIFUNCTIONAL PROTEIN"/>
    <property type="match status" value="1"/>
</dbReference>
<dbReference type="GO" id="GO:0004399">
    <property type="term" value="F:histidinol dehydrogenase activity"/>
    <property type="evidence" value="ECO:0007669"/>
    <property type="project" value="UniProtKB-UniRule"/>
</dbReference>
<keyword evidence="3 5" id="KW-0862">Zinc</keyword>
<comment type="cofactor">
    <cofactor evidence="5 10">
        <name>Zn(2+)</name>
        <dbReference type="ChEBI" id="CHEBI:29105"/>
    </cofactor>
    <text evidence="5 10">Binds 1 zinc ion per subunit.</text>
</comment>
<name>A0A0S3QS10_THET7</name>
<dbReference type="AlphaFoldDB" id="A0A0S3QS10"/>
<evidence type="ECO:0000313" key="13">
    <source>
        <dbReference type="Proteomes" id="UP000063234"/>
    </source>
</evidence>
<keyword evidence="4 5" id="KW-0560">Oxidoreductase</keyword>
<dbReference type="EC" id="1.1.1.23" evidence="5"/>
<dbReference type="SUPFAM" id="SSF53720">
    <property type="entry name" value="ALDH-like"/>
    <property type="match status" value="1"/>
</dbReference>
<feature type="binding site" evidence="5 9">
    <location>
        <position position="231"/>
    </location>
    <ligand>
        <name>substrate</name>
    </ligand>
</feature>
<evidence type="ECO:0000256" key="8">
    <source>
        <dbReference type="PIRSR" id="PIRSR000099-2"/>
    </source>
</evidence>
<dbReference type="GO" id="GO:0051287">
    <property type="term" value="F:NAD binding"/>
    <property type="evidence" value="ECO:0007669"/>
    <property type="project" value="InterPro"/>
</dbReference>
<dbReference type="Gene3D" id="1.20.5.1300">
    <property type="match status" value="1"/>
</dbReference>
<keyword evidence="5 8" id="KW-0520">NAD</keyword>
<proteinExistence type="inferred from homology"/>
<sequence length="426" mass="46519">MEVIKPEGLADLLSILKSHSFVDPTITRTVLDIIEEVKSRGDEALIEFTRRFDRWDPSNGFEATEGDLEKAWASLEDDVKRALLKAKERIEVYHRQQIEKSWFFEEGKSLLGMLIRPVDRVGVYVPGGRAAYPSTVLMNVIPAKVAGVPEVIMCVPTPDGCKNPYVLGAAYIAGVDRVFFVGGAQAVAAMAYGTNTVSKVDKIVGPGNIYVAEAKRLVYGEVDIDSIAGPSEVLVIADGTVSAEWVAADLLSQAEHDPMARSILISLSKDYALEVLSEVEKQLVKLPTKEVAEESWRNNGVVVIAKDIDEACEVANAIAPEHLELLVESPWEVVPKLKNAGAIFVGGYSPEPIGDYIAGPNHTLPTGGRARFSSPLGVYHFYKRTSLIAIDGELFLDLAYDAMKIAEVEGLIAHKRSIEKRVEGEE</sequence>
<dbReference type="InterPro" id="IPR016161">
    <property type="entry name" value="Ald_DH/histidinol_DH"/>
</dbReference>
<dbReference type="PROSITE" id="PS00611">
    <property type="entry name" value="HISOL_DEHYDROGENASE"/>
    <property type="match status" value="1"/>
</dbReference>
<dbReference type="STRING" id="1298851.TST_0301"/>
<comment type="pathway">
    <text evidence="5">Amino-acid biosynthesis; L-histidine biosynthesis; L-histidine from 5-phospho-alpha-D-ribose 1-diphosphate: step 9/9.</text>
</comment>
<feature type="active site" description="Proton acceptor" evidence="5 7">
    <location>
        <position position="322"/>
    </location>
</feature>
<feature type="binding site" evidence="5 9">
    <location>
        <position position="253"/>
    </location>
    <ligand>
        <name>substrate</name>
    </ligand>
</feature>
<feature type="binding site" evidence="5 9">
    <location>
        <position position="414"/>
    </location>
    <ligand>
        <name>substrate</name>
    </ligand>
</feature>
<evidence type="ECO:0000256" key="3">
    <source>
        <dbReference type="ARBA" id="ARBA00022833"/>
    </source>
</evidence>
<keyword evidence="2 5" id="KW-0479">Metal-binding</keyword>
<dbReference type="PANTHER" id="PTHR21256">
    <property type="entry name" value="HISTIDINOL DEHYDROGENASE HDH"/>
    <property type="match status" value="1"/>
</dbReference>
<dbReference type="InterPro" id="IPR022695">
    <property type="entry name" value="Histidinol_DH_monofunct"/>
</dbReference>
<comment type="similarity">
    <text evidence="1 5 6 11">Belongs to the histidinol dehydrogenase family.</text>
</comment>
<dbReference type="EMBL" id="AP013035">
    <property type="protein sequence ID" value="BAT71109.1"/>
    <property type="molecule type" value="Genomic_DNA"/>
</dbReference>
<keyword evidence="5" id="KW-0368">Histidine biosynthesis</keyword>
<feature type="binding site" evidence="5 8">
    <location>
        <position position="124"/>
    </location>
    <ligand>
        <name>NAD(+)</name>
        <dbReference type="ChEBI" id="CHEBI:57540"/>
    </ligand>
</feature>
<evidence type="ECO:0000256" key="11">
    <source>
        <dbReference type="RuleBase" id="RU004175"/>
    </source>
</evidence>
<evidence type="ECO:0000256" key="4">
    <source>
        <dbReference type="ARBA" id="ARBA00023002"/>
    </source>
</evidence>
<dbReference type="FunFam" id="3.40.50.1980:FF:000026">
    <property type="entry name" value="Histidinol dehydrogenase"/>
    <property type="match status" value="1"/>
</dbReference>
<organism evidence="12 13">
    <name type="scientific">Thermosulfidibacter takaii (strain DSM 17441 / JCM 13301 / NBRC 103674 / ABI70S6)</name>
    <dbReference type="NCBI Taxonomy" id="1298851"/>
    <lineage>
        <taxon>Bacteria</taxon>
        <taxon>Pseudomonadati</taxon>
        <taxon>Thermosulfidibacterota</taxon>
        <taxon>Thermosulfidibacteria</taxon>
        <taxon>Thermosulfidibacterales</taxon>
        <taxon>Thermosulfidibacteraceae</taxon>
    </lineage>
</organism>
<dbReference type="PIRSF" id="PIRSF000099">
    <property type="entry name" value="Histidinol_dh"/>
    <property type="match status" value="1"/>
</dbReference>
<dbReference type="NCBIfam" id="TIGR00069">
    <property type="entry name" value="hisD"/>
    <property type="match status" value="1"/>
</dbReference>
<feature type="binding site" evidence="5 8">
    <location>
        <position position="185"/>
    </location>
    <ligand>
        <name>NAD(+)</name>
        <dbReference type="ChEBI" id="CHEBI:57540"/>
    </ligand>
</feature>
<feature type="binding site" evidence="5 9">
    <location>
        <position position="322"/>
    </location>
    <ligand>
        <name>substrate</name>
    </ligand>
</feature>
<dbReference type="PRINTS" id="PR00083">
    <property type="entry name" value="HOLDHDRGNASE"/>
</dbReference>
<evidence type="ECO:0000256" key="5">
    <source>
        <dbReference type="HAMAP-Rule" id="MF_01024"/>
    </source>
</evidence>
<feature type="binding site" evidence="5 10">
    <location>
        <position position="253"/>
    </location>
    <ligand>
        <name>Zn(2+)</name>
        <dbReference type="ChEBI" id="CHEBI:29105"/>
    </ligand>
</feature>
<feature type="active site" description="Proton acceptor" evidence="5 7">
    <location>
        <position position="321"/>
    </location>
</feature>
<dbReference type="KEGG" id="ttk:TST_0301"/>
<dbReference type="Pfam" id="PF00815">
    <property type="entry name" value="Histidinol_dh"/>
    <property type="match status" value="1"/>
</dbReference>
<comment type="catalytic activity">
    <reaction evidence="5">
        <text>L-histidinol + 2 NAD(+) + H2O = L-histidine + 2 NADH + 3 H(+)</text>
        <dbReference type="Rhea" id="RHEA:20641"/>
        <dbReference type="ChEBI" id="CHEBI:15377"/>
        <dbReference type="ChEBI" id="CHEBI:15378"/>
        <dbReference type="ChEBI" id="CHEBI:57540"/>
        <dbReference type="ChEBI" id="CHEBI:57595"/>
        <dbReference type="ChEBI" id="CHEBI:57699"/>
        <dbReference type="ChEBI" id="CHEBI:57945"/>
        <dbReference type="EC" id="1.1.1.23"/>
    </reaction>
</comment>
<keyword evidence="5" id="KW-0028">Amino-acid biosynthesis</keyword>
<dbReference type="CDD" id="cd06572">
    <property type="entry name" value="Histidinol_dh"/>
    <property type="match status" value="1"/>
</dbReference>
<accession>A0A0S3QS10</accession>
<dbReference type="InterPro" id="IPR012131">
    <property type="entry name" value="Hstdl_DH"/>
</dbReference>
<comment type="function">
    <text evidence="5">Catalyzes the sequential NAD-dependent oxidations of L-histidinol to L-histidinaldehyde and then to L-histidine.</text>
</comment>
<dbReference type="FunFam" id="3.40.50.1980:FF:000001">
    <property type="entry name" value="Histidinol dehydrogenase"/>
    <property type="match status" value="1"/>
</dbReference>